<accession>A0A327R229</accession>
<dbReference type="RefSeq" id="WP_111595977.1">
    <property type="nucleotide sequence ID" value="NZ_QLLL01000001.1"/>
</dbReference>
<evidence type="ECO:0000313" key="1">
    <source>
        <dbReference type="EMBL" id="RAJ10856.1"/>
    </source>
</evidence>
<comment type="caution">
    <text evidence="1">The sequence shown here is derived from an EMBL/GenBank/DDBJ whole genome shotgun (WGS) entry which is preliminary data.</text>
</comment>
<reference evidence="1 2" key="1">
    <citation type="submission" date="2018-06" db="EMBL/GenBank/DDBJ databases">
        <title>Genomic Encyclopedia of Archaeal and Bacterial Type Strains, Phase II (KMG-II): from individual species to whole genera.</title>
        <authorList>
            <person name="Goeker M."/>
        </authorList>
    </citation>
    <scope>NUCLEOTIDE SEQUENCE [LARGE SCALE GENOMIC DNA]</scope>
    <source>
        <strain evidence="1 2">DSM 23857</strain>
    </source>
</reference>
<proteinExistence type="predicted"/>
<dbReference type="AlphaFoldDB" id="A0A327R229"/>
<evidence type="ECO:0000313" key="2">
    <source>
        <dbReference type="Proteomes" id="UP000249547"/>
    </source>
</evidence>
<gene>
    <name evidence="1" type="ORF">LX64_00463</name>
</gene>
<dbReference type="EMBL" id="QLLL01000001">
    <property type="protein sequence ID" value="RAJ10856.1"/>
    <property type="molecule type" value="Genomic_DNA"/>
</dbReference>
<dbReference type="Proteomes" id="UP000249547">
    <property type="component" value="Unassembled WGS sequence"/>
</dbReference>
<protein>
    <recommendedName>
        <fullName evidence="3">GIY-YIG domain-containing protein</fullName>
    </recommendedName>
</protein>
<keyword evidence="2" id="KW-1185">Reference proteome</keyword>
<dbReference type="OrthoDB" id="838435at2"/>
<sequence length="144" mass="16477">MFNELDKYTYADHFFYKINDNLSQVCNAPIDKSGVYVIYALKDGKIELVYIGHAGEIKSDGSFLIGKSDLGGLKDRLVNGSQFGSPRHKSWNQQMSAEGIIALDVYWYVTHNEDYIDNPLAVENKLLSIYREIYGELPRWNSKD</sequence>
<organism evidence="1 2">
    <name type="scientific">Chitinophaga skermanii</name>
    <dbReference type="NCBI Taxonomy" id="331697"/>
    <lineage>
        <taxon>Bacteria</taxon>
        <taxon>Pseudomonadati</taxon>
        <taxon>Bacteroidota</taxon>
        <taxon>Chitinophagia</taxon>
        <taxon>Chitinophagales</taxon>
        <taxon>Chitinophagaceae</taxon>
        <taxon>Chitinophaga</taxon>
    </lineage>
</organism>
<evidence type="ECO:0008006" key="3">
    <source>
        <dbReference type="Google" id="ProtNLM"/>
    </source>
</evidence>
<name>A0A327R229_9BACT</name>